<dbReference type="WBParaSite" id="TREG1_79630.1">
    <property type="protein sequence ID" value="TREG1_79630.1"/>
    <property type="gene ID" value="TREG1_79630"/>
</dbReference>
<organism evidence="2 3">
    <name type="scientific">Trichobilharzia regenti</name>
    <name type="common">Nasal bird schistosome</name>
    <dbReference type="NCBI Taxonomy" id="157069"/>
    <lineage>
        <taxon>Eukaryota</taxon>
        <taxon>Metazoa</taxon>
        <taxon>Spiralia</taxon>
        <taxon>Lophotrochozoa</taxon>
        <taxon>Platyhelminthes</taxon>
        <taxon>Trematoda</taxon>
        <taxon>Digenea</taxon>
        <taxon>Strigeidida</taxon>
        <taxon>Schistosomatoidea</taxon>
        <taxon>Schistosomatidae</taxon>
        <taxon>Trichobilharzia</taxon>
    </lineage>
</organism>
<reference evidence="2" key="1">
    <citation type="submission" date="2022-06" db="EMBL/GenBank/DDBJ databases">
        <authorList>
            <person name="Berger JAMES D."/>
            <person name="Berger JAMES D."/>
        </authorList>
    </citation>
    <scope>NUCLEOTIDE SEQUENCE [LARGE SCALE GENOMIC DNA]</scope>
</reference>
<proteinExistence type="predicted"/>
<sequence>MKKKRSSISLDLGIQRDKDGKIIRYIHRKETWRAVHLNFKSFGPISYKKELVRTLFDRVWKLCSKEKIEEELSIVKKCLCDNGYPQKFIDKYGRRHVEKVKSSAVEKKPIFLQLAFKGDDTASRIRCRLNAALKRTYPAAKLVCVYQITSCLRQSKLDLMLPPTVSTNLHVRAKAHTTLEEQREGLLSAFMNTYQRT</sequence>
<reference evidence="3" key="2">
    <citation type="submission" date="2023-11" db="UniProtKB">
        <authorList>
            <consortium name="WormBaseParasite"/>
        </authorList>
    </citation>
    <scope>IDENTIFICATION</scope>
</reference>
<protein>
    <recommendedName>
        <fullName evidence="1">Helix-turn-helix domain-containing protein</fullName>
    </recommendedName>
</protein>
<dbReference type="Pfam" id="PF26215">
    <property type="entry name" value="HTH_animal"/>
    <property type="match status" value="1"/>
</dbReference>
<evidence type="ECO:0000313" key="2">
    <source>
        <dbReference type="Proteomes" id="UP000050795"/>
    </source>
</evidence>
<keyword evidence="2" id="KW-1185">Reference proteome</keyword>
<dbReference type="AlphaFoldDB" id="A0AA85KCS3"/>
<accession>A0AA85KCS3</accession>
<dbReference type="InterPro" id="IPR058912">
    <property type="entry name" value="HTH_animal"/>
</dbReference>
<name>A0AA85KCS3_TRIRE</name>
<feature type="domain" description="Helix-turn-helix" evidence="1">
    <location>
        <begin position="37"/>
        <end position="92"/>
    </location>
</feature>
<evidence type="ECO:0000259" key="1">
    <source>
        <dbReference type="Pfam" id="PF26215"/>
    </source>
</evidence>
<evidence type="ECO:0000313" key="3">
    <source>
        <dbReference type="WBParaSite" id="TREG1_79630.1"/>
    </source>
</evidence>
<dbReference type="Proteomes" id="UP000050795">
    <property type="component" value="Unassembled WGS sequence"/>
</dbReference>